<protein>
    <submittedName>
        <fullName evidence="2">Uncharacterized protein</fullName>
    </submittedName>
</protein>
<evidence type="ECO:0000313" key="2">
    <source>
        <dbReference type="EMBL" id="KAK5859396.1"/>
    </source>
</evidence>
<feature type="region of interest" description="Disordered" evidence="1">
    <location>
        <begin position="1"/>
        <end position="67"/>
    </location>
</feature>
<keyword evidence="3" id="KW-1185">Reference proteome</keyword>
<feature type="compositionally biased region" description="Polar residues" evidence="1">
    <location>
        <begin position="50"/>
        <end position="67"/>
    </location>
</feature>
<accession>A0AAN7X866</accession>
<proteinExistence type="predicted"/>
<evidence type="ECO:0000313" key="3">
    <source>
        <dbReference type="Proteomes" id="UP001346869"/>
    </source>
</evidence>
<evidence type="ECO:0000256" key="1">
    <source>
        <dbReference type="SAM" id="MobiDB-lite"/>
    </source>
</evidence>
<dbReference type="Proteomes" id="UP001346869">
    <property type="component" value="Unassembled WGS sequence"/>
</dbReference>
<organism evidence="2 3">
    <name type="scientific">Eleginops maclovinus</name>
    <name type="common">Patagonian blennie</name>
    <name type="synonym">Eleginus maclovinus</name>
    <dbReference type="NCBI Taxonomy" id="56733"/>
    <lineage>
        <taxon>Eukaryota</taxon>
        <taxon>Metazoa</taxon>
        <taxon>Chordata</taxon>
        <taxon>Craniata</taxon>
        <taxon>Vertebrata</taxon>
        <taxon>Euteleostomi</taxon>
        <taxon>Actinopterygii</taxon>
        <taxon>Neopterygii</taxon>
        <taxon>Teleostei</taxon>
        <taxon>Neoteleostei</taxon>
        <taxon>Acanthomorphata</taxon>
        <taxon>Eupercaria</taxon>
        <taxon>Perciformes</taxon>
        <taxon>Notothenioidei</taxon>
        <taxon>Eleginopidae</taxon>
        <taxon>Eleginops</taxon>
    </lineage>
</organism>
<feature type="compositionally biased region" description="Basic and acidic residues" evidence="1">
    <location>
        <begin position="11"/>
        <end position="21"/>
    </location>
</feature>
<sequence>MMRGVPGVERSSQRRCEERTASDGGRAHQKLRRLLRAERGRVRGGRHGCQSRSTAECWNTRQTSNED</sequence>
<gene>
    <name evidence="2" type="ORF">PBY51_020953</name>
</gene>
<reference evidence="2 3" key="2">
    <citation type="journal article" date="2023" name="Mol. Biol. Evol.">
        <title>Genomics of Secondarily Temperate Adaptation in the Only Non-Antarctic Icefish.</title>
        <authorList>
            <person name="Rivera-Colon A.G."/>
            <person name="Rayamajhi N."/>
            <person name="Minhas B.F."/>
            <person name="Madrigal G."/>
            <person name="Bilyk K.T."/>
            <person name="Yoon V."/>
            <person name="Hune M."/>
            <person name="Gregory S."/>
            <person name="Cheng C.H.C."/>
            <person name="Catchen J.M."/>
        </authorList>
    </citation>
    <scope>NUCLEOTIDE SEQUENCE [LARGE SCALE GENOMIC DNA]</scope>
    <source>
        <strain evidence="2">JMC-PN-2008</strain>
    </source>
</reference>
<comment type="caution">
    <text evidence="2">The sequence shown here is derived from an EMBL/GenBank/DDBJ whole genome shotgun (WGS) entry which is preliminary data.</text>
</comment>
<dbReference type="AlphaFoldDB" id="A0AAN7X866"/>
<dbReference type="EMBL" id="JAUZQC010000014">
    <property type="protein sequence ID" value="KAK5859396.1"/>
    <property type="molecule type" value="Genomic_DNA"/>
</dbReference>
<reference evidence="2 3" key="1">
    <citation type="journal article" date="2023" name="Genes (Basel)">
        <title>Chromosome-Level Genome Assembly and Circadian Gene Repertoire of the Patagonia Blennie Eleginops maclovinus-The Closest Ancestral Proxy of Antarctic Cryonotothenioids.</title>
        <authorList>
            <person name="Cheng C.C."/>
            <person name="Rivera-Colon A.G."/>
            <person name="Minhas B.F."/>
            <person name="Wilson L."/>
            <person name="Rayamajhi N."/>
            <person name="Vargas-Chacoff L."/>
            <person name="Catchen J.M."/>
        </authorList>
    </citation>
    <scope>NUCLEOTIDE SEQUENCE [LARGE SCALE GENOMIC DNA]</scope>
    <source>
        <strain evidence="2">JMC-PN-2008</strain>
    </source>
</reference>
<name>A0AAN7X866_ELEMC</name>